<evidence type="ECO:0000313" key="1">
    <source>
        <dbReference type="EMBL" id="SEQ46330.1"/>
    </source>
</evidence>
<evidence type="ECO:0000313" key="2">
    <source>
        <dbReference type="Proteomes" id="UP000199021"/>
    </source>
</evidence>
<dbReference type="EMBL" id="FOFB01000010">
    <property type="protein sequence ID" value="SEQ46330.1"/>
    <property type="molecule type" value="Genomic_DNA"/>
</dbReference>
<name>A0A1H9G8F0_9BACT</name>
<keyword evidence="2" id="KW-1185">Reference proteome</keyword>
<dbReference type="AlphaFoldDB" id="A0A1H9G8F0"/>
<dbReference type="STRING" id="478744.SAMN05444359_11081"/>
<dbReference type="Proteomes" id="UP000199021">
    <property type="component" value="Unassembled WGS sequence"/>
</dbReference>
<dbReference type="RefSeq" id="WP_090168089.1">
    <property type="nucleotide sequence ID" value="NZ_FOFB01000010.1"/>
</dbReference>
<sequence length="171" mass="20365">MKRDFLKLLKALDEEELREELLALYERFPVLREYYKLELGTSTKDVLEKYKKDVRKAFFTGRRRMGKRGRSNSSKIIKAFAEVSIHNKDLVLLHLYRVEVMIEAIVYYRVDAEQFHDSAVKSFAKALSLAQKQVLLEDIRPEAERLMALFHECKRCGWFTLSEVFREFYQT</sequence>
<proteinExistence type="predicted"/>
<dbReference type="Pfam" id="PF19652">
    <property type="entry name" value="DUF6155"/>
    <property type="match status" value="1"/>
</dbReference>
<gene>
    <name evidence="1" type="ORF">SAMN05444359_11081</name>
</gene>
<dbReference type="InterPro" id="IPR046153">
    <property type="entry name" value="DUF6155"/>
</dbReference>
<protein>
    <submittedName>
        <fullName evidence="1">Uncharacterized protein</fullName>
    </submittedName>
</protein>
<reference evidence="2" key="1">
    <citation type="submission" date="2016-10" db="EMBL/GenBank/DDBJ databases">
        <authorList>
            <person name="Varghese N."/>
            <person name="Submissions S."/>
        </authorList>
    </citation>
    <scope>NUCLEOTIDE SEQUENCE [LARGE SCALE GENOMIC DNA]</scope>
    <source>
        <strain evidence="2">DSM 24740</strain>
    </source>
</reference>
<dbReference type="InParanoid" id="A0A1H9G8F0"/>
<organism evidence="1 2">
    <name type="scientific">Neolewinella agarilytica</name>
    <dbReference type="NCBI Taxonomy" id="478744"/>
    <lineage>
        <taxon>Bacteria</taxon>
        <taxon>Pseudomonadati</taxon>
        <taxon>Bacteroidota</taxon>
        <taxon>Saprospiria</taxon>
        <taxon>Saprospirales</taxon>
        <taxon>Lewinellaceae</taxon>
        <taxon>Neolewinella</taxon>
    </lineage>
</organism>
<dbReference type="OrthoDB" id="1494511at2"/>
<accession>A0A1H9G8F0</accession>